<dbReference type="HAMAP" id="MF_02225">
    <property type="entry name" value="CoaBC"/>
    <property type="match status" value="1"/>
</dbReference>
<accession>I4CBR7</accession>
<dbReference type="UniPathway" id="UPA00241">
    <property type="reaction ID" value="UER00353"/>
</dbReference>
<dbReference type="OrthoDB" id="9802554at2"/>
<dbReference type="InterPro" id="IPR036551">
    <property type="entry name" value="Flavin_trans-like"/>
</dbReference>
<evidence type="ECO:0000256" key="2">
    <source>
        <dbReference type="ARBA" id="ARBA00023239"/>
    </source>
</evidence>
<evidence type="ECO:0000256" key="4">
    <source>
        <dbReference type="RuleBase" id="RU364078"/>
    </source>
</evidence>
<evidence type="ECO:0000256" key="1">
    <source>
        <dbReference type="ARBA" id="ARBA00022793"/>
    </source>
</evidence>
<dbReference type="InterPro" id="IPR005252">
    <property type="entry name" value="CoaBC"/>
</dbReference>
<dbReference type="AlphaFoldDB" id="I4CBR7"/>
<dbReference type="InterPro" id="IPR007085">
    <property type="entry name" value="DNA/pantothenate-metab_flavo_C"/>
</dbReference>
<dbReference type="InterPro" id="IPR035929">
    <property type="entry name" value="CoaB-like_sf"/>
</dbReference>
<proteinExistence type="inferred from homology"/>
<feature type="domain" description="DNA/pantothenate metabolism flavoprotein C-terminal" evidence="6">
    <location>
        <begin position="182"/>
        <end position="392"/>
    </location>
</feature>
<keyword evidence="3" id="KW-0460">Magnesium</keyword>
<dbReference type="PANTHER" id="PTHR14359:SF6">
    <property type="entry name" value="PHOSPHOPANTOTHENOYLCYSTEINE DECARBOXYLASE"/>
    <property type="match status" value="1"/>
</dbReference>
<comment type="cofactor">
    <cofactor evidence="3">
        <name>FMN</name>
        <dbReference type="ChEBI" id="CHEBI:58210"/>
    </cofactor>
    <text evidence="3">Binds 1 FMN per subunit.</text>
</comment>
<comment type="catalytic activity">
    <reaction evidence="3 4">
        <text>(R)-4'-phosphopantothenate + L-cysteine + CTP = N-[(R)-4-phosphopantothenoyl]-L-cysteine + CMP + diphosphate + H(+)</text>
        <dbReference type="Rhea" id="RHEA:19397"/>
        <dbReference type="ChEBI" id="CHEBI:10986"/>
        <dbReference type="ChEBI" id="CHEBI:15378"/>
        <dbReference type="ChEBI" id="CHEBI:33019"/>
        <dbReference type="ChEBI" id="CHEBI:35235"/>
        <dbReference type="ChEBI" id="CHEBI:37563"/>
        <dbReference type="ChEBI" id="CHEBI:59458"/>
        <dbReference type="ChEBI" id="CHEBI:60377"/>
        <dbReference type="EC" id="6.3.2.5"/>
    </reaction>
</comment>
<dbReference type="Gene3D" id="3.40.50.1950">
    <property type="entry name" value="Flavin prenyltransferase-like"/>
    <property type="match status" value="1"/>
</dbReference>
<feature type="binding site" evidence="3">
    <location>
        <position position="275"/>
    </location>
    <ligand>
        <name>CTP</name>
        <dbReference type="ChEBI" id="CHEBI:37563"/>
    </ligand>
</feature>
<dbReference type="SUPFAM" id="SSF52507">
    <property type="entry name" value="Homo-oligomeric flavin-containing Cys decarboxylases, HFCD"/>
    <property type="match status" value="1"/>
</dbReference>
<organism evidence="7 8">
    <name type="scientific">Desulfomonile tiedjei (strain ATCC 49306 / DSM 6799 / DCB-1)</name>
    <dbReference type="NCBI Taxonomy" id="706587"/>
    <lineage>
        <taxon>Bacteria</taxon>
        <taxon>Pseudomonadati</taxon>
        <taxon>Thermodesulfobacteriota</taxon>
        <taxon>Desulfomonilia</taxon>
        <taxon>Desulfomonilales</taxon>
        <taxon>Desulfomonilaceae</taxon>
        <taxon>Desulfomonile</taxon>
    </lineage>
</organism>
<dbReference type="Pfam" id="PF04127">
    <property type="entry name" value="DFP"/>
    <property type="match status" value="1"/>
</dbReference>
<dbReference type="EC" id="4.1.1.36" evidence="3"/>
<dbReference type="GO" id="GO:0010181">
    <property type="term" value="F:FMN binding"/>
    <property type="evidence" value="ECO:0007669"/>
    <property type="project" value="UniProtKB-UniRule"/>
</dbReference>
<dbReference type="Pfam" id="PF02441">
    <property type="entry name" value="Flavoprotein"/>
    <property type="match status" value="1"/>
</dbReference>
<comment type="cofactor">
    <cofactor evidence="3">
        <name>Mg(2+)</name>
        <dbReference type="ChEBI" id="CHEBI:18420"/>
    </cofactor>
</comment>
<dbReference type="STRING" id="706587.Desti_4375"/>
<keyword evidence="2 3" id="KW-0456">Lyase</keyword>
<evidence type="ECO:0000259" key="6">
    <source>
        <dbReference type="Pfam" id="PF04127"/>
    </source>
</evidence>
<dbReference type="PANTHER" id="PTHR14359">
    <property type="entry name" value="HOMO-OLIGOMERIC FLAVIN CONTAINING CYS DECARBOXYLASE FAMILY"/>
    <property type="match status" value="1"/>
</dbReference>
<dbReference type="GO" id="GO:0046872">
    <property type="term" value="F:metal ion binding"/>
    <property type="evidence" value="ECO:0007669"/>
    <property type="project" value="UniProtKB-KW"/>
</dbReference>
<feature type="binding site" evidence="3">
    <location>
        <begin position="301"/>
        <end position="304"/>
    </location>
    <ligand>
        <name>CTP</name>
        <dbReference type="ChEBI" id="CHEBI:37563"/>
    </ligand>
</feature>
<dbReference type="eggNOG" id="COG0452">
    <property type="taxonomic scope" value="Bacteria"/>
</dbReference>
<keyword evidence="3" id="KW-0479">Metal-binding</keyword>
<dbReference type="Gene3D" id="3.40.50.10300">
    <property type="entry name" value="CoaB-like"/>
    <property type="match status" value="1"/>
</dbReference>
<feature type="binding site" evidence="3">
    <location>
        <position position="334"/>
    </location>
    <ligand>
        <name>CTP</name>
        <dbReference type="ChEBI" id="CHEBI:37563"/>
    </ligand>
</feature>
<keyword evidence="3 4" id="KW-0288">FMN</keyword>
<dbReference type="GO" id="GO:0071513">
    <property type="term" value="C:phosphopantothenoylcysteine decarboxylase complex"/>
    <property type="evidence" value="ECO:0007669"/>
    <property type="project" value="TreeGrafter"/>
</dbReference>
<feature type="region of interest" description="Phosphopantothenate--cysteine ligase" evidence="3">
    <location>
        <begin position="187"/>
        <end position="398"/>
    </location>
</feature>
<keyword evidence="3" id="KW-0511">Multifunctional enzyme</keyword>
<comment type="function">
    <text evidence="4">Catalyzes two steps in the biosynthesis of coenzyme A. In the first step cysteine is conjugated to 4'-phosphopantothenate to form 4-phosphopantothenoylcysteine, in the latter compound is decarboxylated to form 4'-phosphopantotheine.</text>
</comment>
<keyword evidence="8" id="KW-1185">Reference proteome</keyword>
<comment type="similarity">
    <text evidence="3 4">In the N-terminal section; belongs to the HFCD (homo-oligomeric flavin containing Cys decarboxylase) superfamily.</text>
</comment>
<dbReference type="EC" id="6.3.2.5" evidence="3"/>
<keyword evidence="3 4" id="KW-0285">Flavoprotein</keyword>
<dbReference type="Proteomes" id="UP000006055">
    <property type="component" value="Chromosome"/>
</dbReference>
<feature type="binding site" evidence="3">
    <location>
        <position position="285"/>
    </location>
    <ligand>
        <name>CTP</name>
        <dbReference type="ChEBI" id="CHEBI:37563"/>
    </ligand>
</feature>
<reference evidence="8" key="1">
    <citation type="submission" date="2012-06" db="EMBL/GenBank/DDBJ databases">
        <title>Complete sequence of chromosome of Desulfomonile tiedjei DSM 6799.</title>
        <authorList>
            <person name="Lucas S."/>
            <person name="Copeland A."/>
            <person name="Lapidus A."/>
            <person name="Glavina del Rio T."/>
            <person name="Dalin E."/>
            <person name="Tice H."/>
            <person name="Bruce D."/>
            <person name="Goodwin L."/>
            <person name="Pitluck S."/>
            <person name="Peters L."/>
            <person name="Ovchinnikova G."/>
            <person name="Zeytun A."/>
            <person name="Lu M."/>
            <person name="Kyrpides N."/>
            <person name="Mavromatis K."/>
            <person name="Ivanova N."/>
            <person name="Brettin T."/>
            <person name="Detter J.C."/>
            <person name="Han C."/>
            <person name="Larimer F."/>
            <person name="Land M."/>
            <person name="Hauser L."/>
            <person name="Markowitz V."/>
            <person name="Cheng J.-F."/>
            <person name="Hugenholtz P."/>
            <person name="Woyke T."/>
            <person name="Wu D."/>
            <person name="Spring S."/>
            <person name="Schroeder M."/>
            <person name="Brambilla E."/>
            <person name="Klenk H.-P."/>
            <person name="Eisen J.A."/>
        </authorList>
    </citation>
    <scope>NUCLEOTIDE SEQUENCE [LARGE SCALE GENOMIC DNA]</scope>
    <source>
        <strain evidence="8">ATCC 49306 / DSM 6799 / DCB-1</strain>
    </source>
</reference>
<dbReference type="PATRIC" id="fig|706587.4.peg.4962"/>
<comment type="catalytic activity">
    <reaction evidence="3 4">
        <text>N-[(R)-4-phosphopantothenoyl]-L-cysteine + H(+) = (R)-4'-phosphopantetheine + CO2</text>
        <dbReference type="Rhea" id="RHEA:16793"/>
        <dbReference type="ChEBI" id="CHEBI:15378"/>
        <dbReference type="ChEBI" id="CHEBI:16526"/>
        <dbReference type="ChEBI" id="CHEBI:59458"/>
        <dbReference type="ChEBI" id="CHEBI:61723"/>
        <dbReference type="EC" id="4.1.1.36"/>
    </reaction>
</comment>
<protein>
    <recommendedName>
        <fullName evidence="3">Coenzyme A biosynthesis bifunctional protein CoaBC</fullName>
    </recommendedName>
    <alternativeName>
        <fullName evidence="3">DNA/pantothenate metabolism flavoprotein</fullName>
    </alternativeName>
    <alternativeName>
        <fullName evidence="3">Phosphopantothenoylcysteine synthetase/decarboxylase</fullName>
        <shortName evidence="3">PPCS-PPCDC</shortName>
    </alternativeName>
    <domain>
        <recommendedName>
            <fullName evidence="3">Phosphopantothenoylcysteine decarboxylase</fullName>
            <shortName evidence="3">PPC decarboxylase</shortName>
            <shortName evidence="3">PPC-DC</shortName>
            <ecNumber evidence="3">4.1.1.36</ecNumber>
        </recommendedName>
        <alternativeName>
            <fullName evidence="3">CoaC</fullName>
        </alternativeName>
    </domain>
    <domain>
        <recommendedName>
            <fullName evidence="3">Phosphopantothenate--cysteine ligase</fullName>
            <ecNumber evidence="3">6.3.2.5</ecNumber>
        </recommendedName>
        <alternativeName>
            <fullName evidence="3">CoaB</fullName>
        </alternativeName>
        <alternativeName>
            <fullName evidence="3">Phosphopantothenoylcysteine synthetase</fullName>
            <shortName evidence="3">PPC synthetase</shortName>
            <shortName evidence="3">PPC-S</shortName>
        </alternativeName>
    </domain>
</protein>
<evidence type="ECO:0000259" key="5">
    <source>
        <dbReference type="Pfam" id="PF02441"/>
    </source>
</evidence>
<keyword evidence="1 3" id="KW-0210">Decarboxylase</keyword>
<comment type="pathway">
    <text evidence="3 4">Cofactor biosynthesis; coenzyme A biosynthesis; CoA from (R)-pantothenate: step 3/5.</text>
</comment>
<evidence type="ECO:0000256" key="3">
    <source>
        <dbReference type="HAMAP-Rule" id="MF_02225"/>
    </source>
</evidence>
<evidence type="ECO:0000313" key="7">
    <source>
        <dbReference type="EMBL" id="AFM27008.1"/>
    </source>
</evidence>
<dbReference type="EMBL" id="CP003360">
    <property type="protein sequence ID" value="AFM27008.1"/>
    <property type="molecule type" value="Genomic_DNA"/>
</dbReference>
<feature type="binding site" evidence="3">
    <location>
        <position position="338"/>
    </location>
    <ligand>
        <name>CTP</name>
        <dbReference type="ChEBI" id="CHEBI:37563"/>
    </ligand>
</feature>
<gene>
    <name evidence="3" type="primary">coaBC</name>
    <name evidence="7" type="ordered locus">Desti_4375</name>
</gene>
<dbReference type="HOGENOM" id="CLU_033319_0_1_7"/>
<name>I4CBR7_DESTA</name>
<dbReference type="KEGG" id="dti:Desti_4375"/>
<dbReference type="NCBIfam" id="TIGR00521">
    <property type="entry name" value="coaBC_dfp"/>
    <property type="match status" value="1"/>
</dbReference>
<feature type="region of interest" description="Phosphopantothenoylcysteine decarboxylase" evidence="3">
    <location>
        <begin position="1"/>
        <end position="186"/>
    </location>
</feature>
<feature type="binding site" evidence="3">
    <location>
        <position position="320"/>
    </location>
    <ligand>
        <name>CTP</name>
        <dbReference type="ChEBI" id="CHEBI:37563"/>
    </ligand>
</feature>
<dbReference type="SUPFAM" id="SSF102645">
    <property type="entry name" value="CoaB-like"/>
    <property type="match status" value="1"/>
</dbReference>
<dbReference type="RefSeq" id="WP_014812127.1">
    <property type="nucleotide sequence ID" value="NC_018025.1"/>
</dbReference>
<comment type="similarity">
    <text evidence="3 4">In the C-terminal section; belongs to the PPC synthetase family.</text>
</comment>
<feature type="active site" description="Proton donor" evidence="3">
    <location>
        <position position="155"/>
    </location>
</feature>
<comment type="caution">
    <text evidence="3">Lacks conserved residue(s) required for the propagation of feature annotation.</text>
</comment>
<comment type="pathway">
    <text evidence="3 4">Cofactor biosynthesis; coenzyme A biosynthesis; CoA from (R)-pantothenate: step 2/5.</text>
</comment>
<dbReference type="GO" id="GO:0004633">
    <property type="term" value="F:phosphopantothenoylcysteine decarboxylase activity"/>
    <property type="evidence" value="ECO:0007669"/>
    <property type="project" value="UniProtKB-UniRule"/>
</dbReference>
<comment type="function">
    <text evidence="3">Catalyzes two sequential steps in the biosynthesis of coenzyme A. In the first step cysteine is conjugated to 4'-phosphopantothenate to form 4-phosphopantothenoylcysteine. In the second step the latter compound is decarboxylated to form 4'-phosphopantotheine.</text>
</comment>
<evidence type="ECO:0000313" key="8">
    <source>
        <dbReference type="Proteomes" id="UP000006055"/>
    </source>
</evidence>
<keyword evidence="3 4" id="KW-0436">Ligase</keyword>
<dbReference type="GO" id="GO:0015941">
    <property type="term" value="P:pantothenate catabolic process"/>
    <property type="evidence" value="ECO:0007669"/>
    <property type="project" value="InterPro"/>
</dbReference>
<dbReference type="GO" id="GO:0015937">
    <property type="term" value="P:coenzyme A biosynthetic process"/>
    <property type="evidence" value="ECO:0007669"/>
    <property type="project" value="UniProtKB-UniRule"/>
</dbReference>
<sequence>MNQSVLVGISGGIAAYKIPLLVRMLIRNNLSVRVVMTDAATNFVTPLTLATLTGNPVHRDMWGDRDRPSVEHISLADDADLAVIAPATANVIGKIASGIADDMLTTVFMALQCPVLVCPAMNVNMFRNPIVQENINKLRNLGYHVMQPESGYLACGWDAEGRMPEPEAIAQEIYSLLMPRDLQGEHILVTAGPTEEPLDPVRFITNRSSGKMGLAICKRAQIRGAEVTLISGPLKAEPPNGIRHIRIRTALEMRDRVLEEFPRASAVIKAAAVADFRPASLERDKIKKDGMEPTIVLTKNPDILAELGRTKRPDQILVGFAAETRDVLENGRSKLKNKNLDMLVLNDVSKPGAGFDCDTNIVRFLFRSGEEEQMDIMSKEKVADLILDRVIRLRSKTE</sequence>
<dbReference type="GO" id="GO:0004632">
    <property type="term" value="F:phosphopantothenate--cysteine ligase activity"/>
    <property type="evidence" value="ECO:0007669"/>
    <property type="project" value="UniProtKB-UniRule"/>
</dbReference>
<dbReference type="InterPro" id="IPR003382">
    <property type="entry name" value="Flavoprotein"/>
</dbReference>
<feature type="domain" description="Flavoprotein" evidence="5">
    <location>
        <begin position="4"/>
        <end position="175"/>
    </location>
</feature>